<organism evidence="2 3">
    <name type="scientific">Microthyrium microscopicum</name>
    <dbReference type="NCBI Taxonomy" id="703497"/>
    <lineage>
        <taxon>Eukaryota</taxon>
        <taxon>Fungi</taxon>
        <taxon>Dikarya</taxon>
        <taxon>Ascomycota</taxon>
        <taxon>Pezizomycotina</taxon>
        <taxon>Dothideomycetes</taxon>
        <taxon>Dothideomycetes incertae sedis</taxon>
        <taxon>Microthyriales</taxon>
        <taxon>Microthyriaceae</taxon>
        <taxon>Microthyrium</taxon>
    </lineage>
</organism>
<accession>A0A6A6TYD1</accession>
<feature type="region of interest" description="Disordered" evidence="1">
    <location>
        <begin position="273"/>
        <end position="312"/>
    </location>
</feature>
<feature type="compositionally biased region" description="Polar residues" evidence="1">
    <location>
        <begin position="739"/>
        <end position="751"/>
    </location>
</feature>
<reference evidence="2" key="1">
    <citation type="journal article" date="2020" name="Stud. Mycol.">
        <title>101 Dothideomycetes genomes: a test case for predicting lifestyles and emergence of pathogens.</title>
        <authorList>
            <person name="Haridas S."/>
            <person name="Albert R."/>
            <person name="Binder M."/>
            <person name="Bloem J."/>
            <person name="Labutti K."/>
            <person name="Salamov A."/>
            <person name="Andreopoulos B."/>
            <person name="Baker S."/>
            <person name="Barry K."/>
            <person name="Bills G."/>
            <person name="Bluhm B."/>
            <person name="Cannon C."/>
            <person name="Castanera R."/>
            <person name="Culley D."/>
            <person name="Daum C."/>
            <person name="Ezra D."/>
            <person name="Gonzalez J."/>
            <person name="Henrissat B."/>
            <person name="Kuo A."/>
            <person name="Liang C."/>
            <person name="Lipzen A."/>
            <person name="Lutzoni F."/>
            <person name="Magnuson J."/>
            <person name="Mondo S."/>
            <person name="Nolan M."/>
            <person name="Ohm R."/>
            <person name="Pangilinan J."/>
            <person name="Park H.-J."/>
            <person name="Ramirez L."/>
            <person name="Alfaro M."/>
            <person name="Sun H."/>
            <person name="Tritt A."/>
            <person name="Yoshinaga Y."/>
            <person name="Zwiers L.-H."/>
            <person name="Turgeon B."/>
            <person name="Goodwin S."/>
            <person name="Spatafora J."/>
            <person name="Crous P."/>
            <person name="Grigoriev I."/>
        </authorList>
    </citation>
    <scope>NUCLEOTIDE SEQUENCE</scope>
    <source>
        <strain evidence="2">CBS 115976</strain>
    </source>
</reference>
<evidence type="ECO:0000313" key="3">
    <source>
        <dbReference type="Proteomes" id="UP000799302"/>
    </source>
</evidence>
<dbReference type="Proteomes" id="UP000799302">
    <property type="component" value="Unassembled WGS sequence"/>
</dbReference>
<dbReference type="OrthoDB" id="5369729at2759"/>
<feature type="compositionally biased region" description="Low complexity" evidence="1">
    <location>
        <begin position="126"/>
        <end position="153"/>
    </location>
</feature>
<feature type="compositionally biased region" description="Polar residues" evidence="1">
    <location>
        <begin position="428"/>
        <end position="448"/>
    </location>
</feature>
<dbReference type="AlphaFoldDB" id="A0A6A6TYD1"/>
<protein>
    <submittedName>
        <fullName evidence="2">Uncharacterized protein</fullName>
    </submittedName>
</protein>
<feature type="compositionally biased region" description="Low complexity" evidence="1">
    <location>
        <begin position="161"/>
        <end position="170"/>
    </location>
</feature>
<feature type="region of interest" description="Disordered" evidence="1">
    <location>
        <begin position="203"/>
        <end position="257"/>
    </location>
</feature>
<feature type="compositionally biased region" description="Basic and acidic residues" evidence="1">
    <location>
        <begin position="702"/>
        <end position="726"/>
    </location>
</feature>
<evidence type="ECO:0000313" key="2">
    <source>
        <dbReference type="EMBL" id="KAF2664167.1"/>
    </source>
</evidence>
<feature type="region of interest" description="Disordered" evidence="1">
    <location>
        <begin position="656"/>
        <end position="764"/>
    </location>
</feature>
<feature type="compositionally biased region" description="Polar residues" evidence="1">
    <location>
        <begin position="668"/>
        <end position="691"/>
    </location>
</feature>
<feature type="compositionally biased region" description="Polar residues" evidence="1">
    <location>
        <begin position="406"/>
        <end position="420"/>
    </location>
</feature>
<feature type="compositionally biased region" description="Basic and acidic residues" evidence="1">
    <location>
        <begin position="231"/>
        <end position="241"/>
    </location>
</feature>
<feature type="compositionally biased region" description="Polar residues" evidence="1">
    <location>
        <begin position="116"/>
        <end position="125"/>
    </location>
</feature>
<feature type="region of interest" description="Disordered" evidence="1">
    <location>
        <begin position="805"/>
        <end position="918"/>
    </location>
</feature>
<feature type="compositionally biased region" description="Polar residues" evidence="1">
    <location>
        <begin position="906"/>
        <end position="918"/>
    </location>
</feature>
<feature type="compositionally biased region" description="Polar residues" evidence="1">
    <location>
        <begin position="461"/>
        <end position="487"/>
    </location>
</feature>
<feature type="compositionally biased region" description="Low complexity" evidence="1">
    <location>
        <begin position="727"/>
        <end position="738"/>
    </location>
</feature>
<gene>
    <name evidence="2" type="ORF">BT63DRAFT_102594</name>
</gene>
<sequence length="918" mass="99427">MTSISRQHPGPFTDHMHAANTKHYLVPPHFPQETSRHVSSSSSRQLQLPYSPPPLPSPSSPLLSPSNLDKRPSTAPGPQGSQANSDLSASTKAPRSSRPAAIRKSPTVSDLHVSKRPSSSRATVNPSPSLSGLLSPTSANPAQSRAQSRSSSTSERRGSSARRPPASFSANGIETSYGPPPALITRGSYHSELARLAQNPAASTFAAQKQKPYNSGTLPLTVNTSAARSDFSSRPRSRDQSSDSAQQQAQGLLSPTTFEHNEMESLDAIMRKNQSQWRQAAPSESAFDIVHRKMQRAQRQPSEEGIESSQSSEDLFLKLGDEGTLQEEETHRQEEEEIADVTSQLDHLQIRGRRPTERNLLQNDLQLSRRRNSSPLDTGDSGRYSAMQNMTAYRRPSGAASVIGVSTRTSTTLQDRQNIASYRPRYSGPQTPSVVSRASEYTSTNQRRASVADQFPGRSYQRISRLNYSTTPTEQSPKATRSSYQQDPRTDGESVVSTVQSNVWDEMAERKSHVHRIDHGRGYSGAAGSNGSGERPRTATTTITTVSSSPKLPMGFKSTANGNQGGQEASNIHPNLHQSLARCKTTLSPAVYRALETSASGALEMAMAARGVIPSGSVYSSATGTNSLAGDRQMKRKADNLCRNITDLCVALLDDHPRPVSPEATKRLSIQTLGQNRASRDSAQNTPQTPGESAPRTYSRHMSLEPEEREARPASSRALERLEARRASNLGSNSAASSPRESLQTAQQRLGQQEHPKSSPIPSALMRAGTSLRARRAQADDDDEVVSFRAPSRAVTEVGSMLRKRSDRLSSNLGVPRNSEGHYTPQHSTQQSSALRRVVTNGGLPSPTNSTASFARASSRLFGNDRLAPDDAEAEEKKTKRRSLNLYSGSSSNTALGRSASLRPASLSTNRQSLTTAD</sequence>
<feature type="compositionally biased region" description="Gly residues" evidence="1">
    <location>
        <begin position="522"/>
        <end position="531"/>
    </location>
</feature>
<name>A0A6A6TYD1_9PEZI</name>
<feature type="compositionally biased region" description="Polar residues" evidence="1">
    <location>
        <begin position="885"/>
        <end position="896"/>
    </location>
</feature>
<feature type="region of interest" description="Disordered" evidence="1">
    <location>
        <begin position="325"/>
        <end position="384"/>
    </location>
</feature>
<feature type="region of interest" description="Disordered" evidence="1">
    <location>
        <begin position="519"/>
        <end position="553"/>
    </location>
</feature>
<feature type="compositionally biased region" description="Pro residues" evidence="1">
    <location>
        <begin position="50"/>
        <end position="59"/>
    </location>
</feature>
<keyword evidence="3" id="KW-1185">Reference proteome</keyword>
<feature type="region of interest" description="Disordered" evidence="1">
    <location>
        <begin position="406"/>
        <end position="497"/>
    </location>
</feature>
<dbReference type="EMBL" id="MU004243">
    <property type="protein sequence ID" value="KAF2664167.1"/>
    <property type="molecule type" value="Genomic_DNA"/>
</dbReference>
<feature type="compositionally biased region" description="Polar residues" evidence="1">
    <location>
        <begin position="79"/>
        <end position="94"/>
    </location>
</feature>
<evidence type="ECO:0000256" key="1">
    <source>
        <dbReference type="SAM" id="MobiDB-lite"/>
    </source>
</evidence>
<feature type="compositionally biased region" description="Low complexity" evidence="1">
    <location>
        <begin position="532"/>
        <end position="545"/>
    </location>
</feature>
<feature type="compositionally biased region" description="Low complexity" evidence="1">
    <location>
        <begin position="39"/>
        <end position="49"/>
    </location>
</feature>
<feature type="compositionally biased region" description="Polar residues" evidence="1">
    <location>
        <begin position="203"/>
        <end position="224"/>
    </location>
</feature>
<proteinExistence type="predicted"/>
<feature type="region of interest" description="Disordered" evidence="1">
    <location>
        <begin position="1"/>
        <end position="185"/>
    </location>
</feature>
<feature type="compositionally biased region" description="Polar residues" evidence="1">
    <location>
        <begin position="825"/>
        <end position="834"/>
    </location>
</feature>